<dbReference type="InterPro" id="IPR035075">
    <property type="entry name" value="PRMT5"/>
</dbReference>
<dbReference type="Proteomes" id="UP000051952">
    <property type="component" value="Unassembled WGS sequence"/>
</dbReference>
<organism evidence="4 5">
    <name type="scientific">Bodo saltans</name>
    <name type="common">Flagellated protozoan</name>
    <dbReference type="NCBI Taxonomy" id="75058"/>
    <lineage>
        <taxon>Eukaryota</taxon>
        <taxon>Discoba</taxon>
        <taxon>Euglenozoa</taxon>
        <taxon>Kinetoplastea</taxon>
        <taxon>Metakinetoplastina</taxon>
        <taxon>Eubodonida</taxon>
        <taxon>Bodonidae</taxon>
        <taxon>Bodo</taxon>
    </lineage>
</organism>
<dbReference type="Pfam" id="PF05185">
    <property type="entry name" value="PRMT5"/>
    <property type="match status" value="1"/>
</dbReference>
<keyword evidence="5" id="KW-1185">Reference proteome</keyword>
<evidence type="ECO:0000256" key="1">
    <source>
        <dbReference type="ARBA" id="ARBA00022691"/>
    </source>
</evidence>
<reference evidence="5" key="1">
    <citation type="submission" date="2015-09" db="EMBL/GenBank/DDBJ databases">
        <authorList>
            <consortium name="Pathogen Informatics"/>
        </authorList>
    </citation>
    <scope>NUCLEOTIDE SEQUENCE [LARGE SCALE GENOMIC DNA]</scope>
    <source>
        <strain evidence="5">Lake Konstanz</strain>
    </source>
</reference>
<dbReference type="VEuPathDB" id="TriTrypDB:BSAL_77895"/>
<name>A0A0S4IZK4_BODSA</name>
<dbReference type="Gene3D" id="2.70.160.11">
    <property type="entry name" value="Hnrnp arginine n-methyltransferase1"/>
    <property type="match status" value="1"/>
</dbReference>
<dbReference type="InterPro" id="IPR029063">
    <property type="entry name" value="SAM-dependent_MTases_sf"/>
</dbReference>
<dbReference type="GO" id="GO:0006355">
    <property type="term" value="P:regulation of DNA-templated transcription"/>
    <property type="evidence" value="ECO:0007669"/>
    <property type="project" value="TreeGrafter"/>
</dbReference>
<dbReference type="AlphaFoldDB" id="A0A0S4IZK4"/>
<protein>
    <submittedName>
        <fullName evidence="4">Arginine N-methyltransferase, type II, putative</fullName>
    </submittedName>
</protein>
<dbReference type="Gene3D" id="3.40.50.150">
    <property type="entry name" value="Vaccinia Virus protein VP39"/>
    <property type="match status" value="1"/>
</dbReference>
<evidence type="ECO:0000313" key="4">
    <source>
        <dbReference type="EMBL" id="CUG33776.1"/>
    </source>
</evidence>
<proteinExistence type="predicted"/>
<dbReference type="EMBL" id="CYKH01000758">
    <property type="protein sequence ID" value="CUG33776.1"/>
    <property type="molecule type" value="Genomic_DNA"/>
</dbReference>
<dbReference type="Pfam" id="PF17286">
    <property type="entry name" value="PRMT5_C"/>
    <property type="match status" value="1"/>
</dbReference>
<evidence type="ECO:0000259" key="3">
    <source>
        <dbReference type="Pfam" id="PF17286"/>
    </source>
</evidence>
<keyword evidence="1" id="KW-0949">S-adenosyl-L-methionine</keyword>
<dbReference type="OrthoDB" id="1368803at2759"/>
<feature type="domain" description="PRMT5 oligomerisation" evidence="3">
    <location>
        <begin position="546"/>
        <end position="679"/>
    </location>
</feature>
<dbReference type="GO" id="GO:0032259">
    <property type="term" value="P:methylation"/>
    <property type="evidence" value="ECO:0007669"/>
    <property type="project" value="UniProtKB-KW"/>
</dbReference>
<evidence type="ECO:0000259" key="2">
    <source>
        <dbReference type="Pfam" id="PF05185"/>
    </source>
</evidence>
<dbReference type="GO" id="GO:0016274">
    <property type="term" value="F:protein-arginine N-methyltransferase activity"/>
    <property type="evidence" value="ECO:0007669"/>
    <property type="project" value="InterPro"/>
</dbReference>
<gene>
    <name evidence="4" type="ORF">BSAL_77895</name>
</gene>
<dbReference type="SUPFAM" id="SSF53335">
    <property type="entry name" value="S-adenosyl-L-methionine-dependent methyltransferases"/>
    <property type="match status" value="1"/>
</dbReference>
<evidence type="ECO:0000313" key="5">
    <source>
        <dbReference type="Proteomes" id="UP000051952"/>
    </source>
</evidence>
<dbReference type="InterPro" id="IPR035248">
    <property type="entry name" value="PRMT5_C"/>
</dbReference>
<accession>A0A0S4IZK4</accession>
<feature type="domain" description="PRMT5 arginine-N-methyltransferase" evidence="2">
    <location>
        <begin position="334"/>
        <end position="515"/>
    </location>
</feature>
<dbReference type="PANTHER" id="PTHR10738:SF0">
    <property type="entry name" value="PROTEIN ARGININE N-METHYLTRANSFERASE 5"/>
    <property type="match status" value="1"/>
</dbReference>
<keyword evidence="4" id="KW-0489">Methyltransferase</keyword>
<dbReference type="PANTHER" id="PTHR10738">
    <property type="entry name" value="PROTEIN ARGININE N-METHYLTRANSFERASE 5"/>
    <property type="match status" value="1"/>
</dbReference>
<dbReference type="GO" id="GO:0005634">
    <property type="term" value="C:nucleus"/>
    <property type="evidence" value="ECO:0007669"/>
    <property type="project" value="TreeGrafter"/>
</dbReference>
<keyword evidence="4" id="KW-0808">Transferase</keyword>
<dbReference type="InterPro" id="IPR025799">
    <property type="entry name" value="Arg_MeTrfase"/>
</dbReference>
<sequence length="777" mass="84783">MSIWKGIQLYNCSLEFSLHAIAALNATHAMLVFGEHCCEEEARRNEEDDTAEMIGVSSSSCLRPQRNATERLVDGAELFDGLFSTSANLTPLQYDIPPYAVLAHDANRRLFTLLKYSHVWASNIIANIGVGSFIGTPLSWCEHNVDKLRAKWQLAVFLGVPACVFPPLPTRKQQDGSDDSILTLRRIAEFLLGCVAGAASASSREAQCWVPCTLRDGHDTAGYIRWREFCSCLPLSLSAQCSVAKAVGSHTTPLATENILLRNIVSRGAIPFAAPTALCELDIAHSFTATLSQLETNWTRVGAVNGDTEQQSTDNNNISVANAAAQRRDRHKFRALEDKLQVPLQPLGDHLDGGVYQTFEQDRPKYLQYYRAVRAYLEDCKLEEEAGVNNTNGDADHLVTVLVLGAGRGPLVSECLIAATDADVRVHVIALEKNPAAVQFLRCKHQLDPAWKHLEDFCGHQVSIVHGDGRTLASTVMMNSATQYLLMFASVSCVVSELLGSAGDNELSPECIDGTVVELGKIRNAADAIDLRRLNRPITSIPANVTFFATPVQSATLAHQIRSRRDCNGGHPPSALSTIYVSHMTRAVMLDEPQAVWSFEHPPATATTTARDADTTFSSHRRAVVQFSIPPRGRVDVLGGYFTSLLYKSAGGVEHMLSTVPARWDPVGMYSWFPCVFPVLGGQPTCSDSLLHMQRDLVADESLSTTLRVEFLRGVRDTSETDLSSSSKSSVSSHGVFTSWRAKLLPPTGSRNAADVVLDDGAWGWHNDNGSAAVVRL</sequence>
<dbReference type="GO" id="GO:0005829">
    <property type="term" value="C:cytosol"/>
    <property type="evidence" value="ECO:0007669"/>
    <property type="project" value="TreeGrafter"/>
</dbReference>